<dbReference type="PANTHER" id="PTHR11260:SF756">
    <property type="entry name" value="GLUTATHIONE S-TRANSFERASE PARA-RELATED"/>
    <property type="match status" value="1"/>
</dbReference>
<dbReference type="Pfam" id="PF02798">
    <property type="entry name" value="GST_N"/>
    <property type="match status" value="1"/>
</dbReference>
<dbReference type="CDD" id="cd03058">
    <property type="entry name" value="GST_N_Tau"/>
    <property type="match status" value="1"/>
</dbReference>
<dbReference type="PROSITE" id="PS50404">
    <property type="entry name" value="GST_NTER"/>
    <property type="match status" value="1"/>
</dbReference>
<dbReference type="EMBL" id="CP133618">
    <property type="protein sequence ID" value="WMV38901.1"/>
    <property type="molecule type" value="Genomic_DNA"/>
</dbReference>
<comment type="similarity">
    <text evidence="4">Belongs to the GST superfamily.</text>
</comment>
<dbReference type="Pfam" id="PF00043">
    <property type="entry name" value="GST_C"/>
    <property type="match status" value="1"/>
</dbReference>
<feature type="domain" description="GST C-terminal" evidence="6">
    <location>
        <begin position="90"/>
        <end position="219"/>
    </location>
</feature>
<protein>
    <recommendedName>
        <fullName evidence="1">glutathione transferase</fullName>
        <ecNumber evidence="1">2.5.1.18</ecNumber>
    </recommendedName>
</protein>
<dbReference type="AlphaFoldDB" id="A0AAF0U455"/>
<dbReference type="SUPFAM" id="SSF47616">
    <property type="entry name" value="GST C-terminal domain-like"/>
    <property type="match status" value="1"/>
</dbReference>
<dbReference type="Gene3D" id="3.40.30.10">
    <property type="entry name" value="Glutaredoxin"/>
    <property type="match status" value="1"/>
</dbReference>
<dbReference type="InterPro" id="IPR040079">
    <property type="entry name" value="Glutathione_S-Trfase"/>
</dbReference>
<evidence type="ECO:0000259" key="5">
    <source>
        <dbReference type="PROSITE" id="PS50404"/>
    </source>
</evidence>
<dbReference type="SFLD" id="SFLDG00358">
    <property type="entry name" value="Main_(cytGST)"/>
    <property type="match status" value="1"/>
</dbReference>
<comment type="catalytic activity">
    <reaction evidence="3">
        <text>RX + glutathione = an S-substituted glutathione + a halide anion + H(+)</text>
        <dbReference type="Rhea" id="RHEA:16437"/>
        <dbReference type="ChEBI" id="CHEBI:15378"/>
        <dbReference type="ChEBI" id="CHEBI:16042"/>
        <dbReference type="ChEBI" id="CHEBI:17792"/>
        <dbReference type="ChEBI" id="CHEBI:57925"/>
        <dbReference type="ChEBI" id="CHEBI:90779"/>
        <dbReference type="EC" id="2.5.1.18"/>
    </reaction>
</comment>
<dbReference type="InterPro" id="IPR010987">
    <property type="entry name" value="Glutathione-S-Trfase_C-like"/>
</dbReference>
<dbReference type="InterPro" id="IPR036249">
    <property type="entry name" value="Thioredoxin-like_sf"/>
</dbReference>
<dbReference type="CDD" id="cd03185">
    <property type="entry name" value="GST_C_Tau"/>
    <property type="match status" value="1"/>
</dbReference>
<evidence type="ECO:0000259" key="6">
    <source>
        <dbReference type="PROSITE" id="PS50405"/>
    </source>
</evidence>
<dbReference type="SFLD" id="SFLDG01152">
    <property type="entry name" value="Main.3:_Omega-_and_Tau-like"/>
    <property type="match status" value="1"/>
</dbReference>
<dbReference type="SFLD" id="SFLDS00019">
    <property type="entry name" value="Glutathione_Transferase_(cytos"/>
    <property type="match status" value="1"/>
</dbReference>
<dbReference type="EC" id="2.5.1.18" evidence="1"/>
<evidence type="ECO:0000256" key="3">
    <source>
        <dbReference type="ARBA" id="ARBA00047960"/>
    </source>
</evidence>
<dbReference type="FunFam" id="3.40.30.10:FF:000014">
    <property type="entry name" value="Tau class glutathione S-transferase"/>
    <property type="match status" value="1"/>
</dbReference>
<dbReference type="Proteomes" id="UP001234989">
    <property type="component" value="Chromosome 7"/>
</dbReference>
<keyword evidence="2" id="KW-0808">Transferase</keyword>
<dbReference type="GO" id="GO:0005737">
    <property type="term" value="C:cytoplasm"/>
    <property type="evidence" value="ECO:0007669"/>
    <property type="project" value="TreeGrafter"/>
</dbReference>
<dbReference type="Gene3D" id="1.20.1050.10">
    <property type="match status" value="1"/>
</dbReference>
<dbReference type="GO" id="GO:0006749">
    <property type="term" value="P:glutathione metabolic process"/>
    <property type="evidence" value="ECO:0007669"/>
    <property type="project" value="InterPro"/>
</dbReference>
<evidence type="ECO:0000256" key="4">
    <source>
        <dbReference type="RuleBase" id="RU003494"/>
    </source>
</evidence>
<evidence type="ECO:0000256" key="2">
    <source>
        <dbReference type="ARBA" id="ARBA00022679"/>
    </source>
</evidence>
<dbReference type="InterPro" id="IPR045074">
    <property type="entry name" value="GST_C_Tau"/>
</dbReference>
<keyword evidence="8" id="KW-1185">Reference proteome</keyword>
<dbReference type="FunFam" id="1.20.1050.10:FF:000018">
    <property type="entry name" value="Glutathione S-transferase U20"/>
    <property type="match status" value="1"/>
</dbReference>
<evidence type="ECO:0000313" key="7">
    <source>
        <dbReference type="EMBL" id="WMV38901.1"/>
    </source>
</evidence>
<dbReference type="InterPro" id="IPR045073">
    <property type="entry name" value="Omega/Tau-like"/>
</dbReference>
<dbReference type="PROSITE" id="PS50405">
    <property type="entry name" value="GST_CTER"/>
    <property type="match status" value="1"/>
</dbReference>
<dbReference type="InterPro" id="IPR036282">
    <property type="entry name" value="Glutathione-S-Trfase_C_sf"/>
</dbReference>
<dbReference type="InterPro" id="IPR004045">
    <property type="entry name" value="Glutathione_S-Trfase_N"/>
</dbReference>
<proteinExistence type="inferred from homology"/>
<accession>A0AAF0U455</accession>
<dbReference type="InterPro" id="IPR004046">
    <property type="entry name" value="GST_C"/>
</dbReference>
<dbReference type="SUPFAM" id="SSF52833">
    <property type="entry name" value="Thioredoxin-like"/>
    <property type="match status" value="1"/>
</dbReference>
<name>A0AAF0U455_SOLVR</name>
<evidence type="ECO:0000313" key="8">
    <source>
        <dbReference type="Proteomes" id="UP001234989"/>
    </source>
</evidence>
<sequence>MEGTNNVVLLDFWASSFGMRLRIALALKGIQYEGREENLFDKSPLLLEMNSVHKKIPVLIHNGKPICESLIILEYIDQVWHDKYPLLPSHPYDRSQARFWADYIDKKIYSTGRRVWSGKGEDQEEAKKELIEIFKTLEGELGDKTYFGGDENLGFMDVALVPFTSWFYSYETCANFSIEAECPKLVAWAKRCMQIESVSNSLPHPHKIYAYVLELKNKFGLA</sequence>
<reference evidence="7" key="1">
    <citation type="submission" date="2023-08" db="EMBL/GenBank/DDBJ databases">
        <title>A de novo genome assembly of Solanum verrucosum Schlechtendal, a Mexican diploid species geographically isolated from the other diploid A-genome species in potato relatives.</title>
        <authorList>
            <person name="Hosaka K."/>
        </authorList>
    </citation>
    <scope>NUCLEOTIDE SEQUENCE</scope>
    <source>
        <tissue evidence="7">Young leaves</tissue>
    </source>
</reference>
<feature type="domain" description="GST N-terminal" evidence="5">
    <location>
        <begin position="5"/>
        <end position="84"/>
    </location>
</feature>
<dbReference type="PANTHER" id="PTHR11260">
    <property type="entry name" value="GLUTATHIONE S-TRANSFERASE, GST, SUPERFAMILY, GST DOMAIN CONTAINING"/>
    <property type="match status" value="1"/>
</dbReference>
<dbReference type="GO" id="GO:0004364">
    <property type="term" value="F:glutathione transferase activity"/>
    <property type="evidence" value="ECO:0007669"/>
    <property type="project" value="UniProtKB-EC"/>
</dbReference>
<evidence type="ECO:0000256" key="1">
    <source>
        <dbReference type="ARBA" id="ARBA00012452"/>
    </source>
</evidence>
<organism evidence="7 8">
    <name type="scientific">Solanum verrucosum</name>
    <dbReference type="NCBI Taxonomy" id="315347"/>
    <lineage>
        <taxon>Eukaryota</taxon>
        <taxon>Viridiplantae</taxon>
        <taxon>Streptophyta</taxon>
        <taxon>Embryophyta</taxon>
        <taxon>Tracheophyta</taxon>
        <taxon>Spermatophyta</taxon>
        <taxon>Magnoliopsida</taxon>
        <taxon>eudicotyledons</taxon>
        <taxon>Gunneridae</taxon>
        <taxon>Pentapetalae</taxon>
        <taxon>asterids</taxon>
        <taxon>lamiids</taxon>
        <taxon>Solanales</taxon>
        <taxon>Solanaceae</taxon>
        <taxon>Solanoideae</taxon>
        <taxon>Solaneae</taxon>
        <taxon>Solanum</taxon>
    </lineage>
</organism>
<gene>
    <name evidence="7" type="ORF">MTR67_032286</name>
</gene>